<dbReference type="Proteomes" id="UP000046395">
    <property type="component" value="Unassembled WGS sequence"/>
</dbReference>
<evidence type="ECO:0000313" key="2">
    <source>
        <dbReference type="WBParaSite" id="TMUE_1000005411.1"/>
    </source>
</evidence>
<name>A0A5S6QDG7_TRIMR</name>
<accession>A0A5S6QDG7</accession>
<proteinExistence type="predicted"/>
<keyword evidence="1" id="KW-1185">Reference proteome</keyword>
<dbReference type="AlphaFoldDB" id="A0A5S6QDG7"/>
<reference evidence="2" key="1">
    <citation type="submission" date="2019-12" db="UniProtKB">
        <authorList>
            <consortium name="WormBaseParasite"/>
        </authorList>
    </citation>
    <scope>IDENTIFICATION</scope>
</reference>
<protein>
    <submittedName>
        <fullName evidence="2">EGF-like domain-containing protein</fullName>
    </submittedName>
</protein>
<dbReference type="WBParaSite" id="TMUE_1000005411.1">
    <property type="protein sequence ID" value="TMUE_1000005411.1"/>
    <property type="gene ID" value="WBGene00287648"/>
</dbReference>
<organism evidence="1 2">
    <name type="scientific">Trichuris muris</name>
    <name type="common">Mouse whipworm</name>
    <dbReference type="NCBI Taxonomy" id="70415"/>
    <lineage>
        <taxon>Eukaryota</taxon>
        <taxon>Metazoa</taxon>
        <taxon>Ecdysozoa</taxon>
        <taxon>Nematoda</taxon>
        <taxon>Enoplea</taxon>
        <taxon>Dorylaimia</taxon>
        <taxon>Trichinellida</taxon>
        <taxon>Trichuridae</taxon>
        <taxon>Trichuris</taxon>
    </lineage>
</organism>
<evidence type="ECO:0000313" key="1">
    <source>
        <dbReference type="Proteomes" id="UP000046395"/>
    </source>
</evidence>
<sequence>MVGCDWCLLAVSKSTNPQVITRSCLTNAQAEELFPCAQSLVMCRDGQYEDVEGFYCICRQGGLCNQLDLGQLLNATHS</sequence>